<dbReference type="PANTHER" id="PTHR34473">
    <property type="entry name" value="UPF0699 TRANSMEMBRANE PROTEIN YDBS"/>
    <property type="match status" value="1"/>
</dbReference>
<protein>
    <submittedName>
        <fullName evidence="3">PH domain-containing protein</fullName>
    </submittedName>
</protein>
<dbReference type="EMBL" id="WKKI01000011">
    <property type="protein sequence ID" value="MRX72095.1"/>
    <property type="molecule type" value="Genomic_DNA"/>
</dbReference>
<dbReference type="Proteomes" id="UP000448867">
    <property type="component" value="Unassembled WGS sequence"/>
</dbReference>
<feature type="transmembrane region" description="Helical" evidence="1">
    <location>
        <begin position="179"/>
        <end position="203"/>
    </location>
</feature>
<evidence type="ECO:0000313" key="3">
    <source>
        <dbReference type="EMBL" id="MRX72095.1"/>
    </source>
</evidence>
<reference evidence="3 4" key="1">
    <citation type="submission" date="2019-11" db="EMBL/GenBank/DDBJ databases">
        <title>Bacillus lacus genome.</title>
        <authorList>
            <person name="Allen C.J."/>
            <person name="Newman J.D."/>
        </authorList>
    </citation>
    <scope>NUCLEOTIDE SEQUENCE [LARGE SCALE GENOMIC DNA]</scope>
    <source>
        <strain evidence="3 4">KCTC 33946</strain>
    </source>
</reference>
<evidence type="ECO:0000313" key="4">
    <source>
        <dbReference type="Proteomes" id="UP000448867"/>
    </source>
</evidence>
<proteinExistence type="predicted"/>
<comment type="caution">
    <text evidence="3">The sequence shown here is derived from an EMBL/GenBank/DDBJ whole genome shotgun (WGS) entry which is preliminary data.</text>
</comment>
<dbReference type="InterPro" id="IPR005182">
    <property type="entry name" value="YdbS-like_PH"/>
</dbReference>
<organism evidence="3 4">
    <name type="scientific">Metabacillus lacus</name>
    <dbReference type="NCBI Taxonomy" id="1983721"/>
    <lineage>
        <taxon>Bacteria</taxon>
        <taxon>Bacillati</taxon>
        <taxon>Bacillota</taxon>
        <taxon>Bacilli</taxon>
        <taxon>Bacillales</taxon>
        <taxon>Bacillaceae</taxon>
        <taxon>Metabacillus</taxon>
    </lineage>
</organism>
<dbReference type="PIRSF" id="PIRSF026631">
    <property type="entry name" value="UCP026631"/>
    <property type="match status" value="1"/>
</dbReference>
<evidence type="ECO:0000259" key="2">
    <source>
        <dbReference type="Pfam" id="PF03703"/>
    </source>
</evidence>
<dbReference type="OrthoDB" id="2195155at2"/>
<keyword evidence="1" id="KW-0472">Membrane</keyword>
<evidence type="ECO:0000256" key="1">
    <source>
        <dbReference type="SAM" id="Phobius"/>
    </source>
</evidence>
<keyword evidence="1" id="KW-0812">Transmembrane</keyword>
<dbReference type="AlphaFoldDB" id="A0A7X2LX21"/>
<keyword evidence="1" id="KW-1133">Transmembrane helix</keyword>
<feature type="transmembrane region" description="Helical" evidence="1">
    <location>
        <begin position="378"/>
        <end position="395"/>
    </location>
</feature>
<feature type="transmembrane region" description="Helical" evidence="1">
    <location>
        <begin position="45"/>
        <end position="65"/>
    </location>
</feature>
<feature type="domain" description="YdbS-like PH" evidence="2">
    <location>
        <begin position="62"/>
        <end position="141"/>
    </location>
</feature>
<gene>
    <name evidence="3" type="ORF">GJU40_07965</name>
</gene>
<dbReference type="RefSeq" id="WP_154307234.1">
    <property type="nucleotide sequence ID" value="NZ_WKKI01000011.1"/>
</dbReference>
<accession>A0A7X2LX21</accession>
<dbReference type="Pfam" id="PF03703">
    <property type="entry name" value="bPH_2"/>
    <property type="match status" value="3"/>
</dbReference>
<feature type="transmembrane region" description="Helical" evidence="1">
    <location>
        <begin position="223"/>
        <end position="248"/>
    </location>
</feature>
<name>A0A7X2LX21_9BACI</name>
<feature type="domain" description="YdbS-like PH" evidence="2">
    <location>
        <begin position="250"/>
        <end position="324"/>
    </location>
</feature>
<keyword evidence="4" id="KW-1185">Reference proteome</keyword>
<feature type="domain" description="YdbS-like PH" evidence="2">
    <location>
        <begin position="397"/>
        <end position="475"/>
    </location>
</feature>
<dbReference type="InterPro" id="IPR014529">
    <property type="entry name" value="UCP026631"/>
</dbReference>
<dbReference type="PANTHER" id="PTHR34473:SF2">
    <property type="entry name" value="UPF0699 TRANSMEMBRANE PROTEIN YDBT"/>
    <property type="match status" value="1"/>
</dbReference>
<feature type="transmembrane region" description="Helical" evidence="1">
    <location>
        <begin position="354"/>
        <end position="372"/>
    </location>
</feature>
<feature type="transmembrane region" description="Helical" evidence="1">
    <location>
        <begin position="12"/>
        <end position="33"/>
    </location>
</feature>
<sequence length="479" mass="53398">MSEPKRMHPAAVLLNIFKLIKDLIIPILLLLIVNGGGAERLYGGYVLLILLAVLVIFSVIKWLTFTYRIEESELRIEHGLFVKRKRYIPIERIQTVNTSAGIIQQIFGLVKLQVETAGGGLDAEAVLTAISREDARKIAEELEAYKTDFKSETADLLEEGESTSANEKRHIYKLSKKDLLLAATTSSGIGVVLSALFALFSQIDNLIPFDAVADRFSFLTNAGVAVFAVIAFTLLIIAWVLSIAGVLLKYADFTLERKDKDLIISRGLLEKHQLTIPLERIQALKISENLLRQPLGFAALQIISAGGDSKEEGTTMMVPIIRKSAIPQFLEEYLPGYTFPAAVQKLPSRSLRRYIIRAIIPVLPFVAGALYFLRPWGYLSLLLVILACVVGYAKFKDAGWSIHGEQLSIRSRTIGRSTVAVTKRRMQVFHTQQALFQKRADLATIKTSTMSGFIGAHFSLSDVEAEDSEQIRTWYRDRV</sequence>